<keyword evidence="2" id="KW-1185">Reference proteome</keyword>
<evidence type="ECO:0000313" key="2">
    <source>
        <dbReference type="Proteomes" id="UP001265746"/>
    </source>
</evidence>
<evidence type="ECO:0000313" key="1">
    <source>
        <dbReference type="EMBL" id="KAK2601501.1"/>
    </source>
</evidence>
<protein>
    <recommendedName>
        <fullName evidence="3">Amidase domain-containing protein</fullName>
    </recommendedName>
</protein>
<dbReference type="AlphaFoldDB" id="A0AAD9S9L0"/>
<gene>
    <name evidence="1" type="ORF">N8I77_010948</name>
</gene>
<reference evidence="1" key="1">
    <citation type="submission" date="2023-06" db="EMBL/GenBank/DDBJ databases">
        <authorList>
            <person name="Noh H."/>
        </authorList>
    </citation>
    <scope>NUCLEOTIDE SEQUENCE</scope>
    <source>
        <strain evidence="1">DUCC20226</strain>
    </source>
</reference>
<dbReference type="InterPro" id="IPR036928">
    <property type="entry name" value="AS_sf"/>
</dbReference>
<accession>A0AAD9S9L0</accession>
<evidence type="ECO:0008006" key="3">
    <source>
        <dbReference type="Google" id="ProtNLM"/>
    </source>
</evidence>
<sequence length="162" mass="17880">MERLDCAEVRSIEGMIRWNDANPRKRTQLSDLRDDADYSGQDVLLACQGNQIDATTAESLWGKAQSIGRELGIDKALNDLEIDVILAPSDSTFSQLVSAAGYPSATMPLSYLEYNGRPFGVSVFSTAYTEPTLVKVLSAWEKTFGPRQPPRMRFGQQATSKV</sequence>
<dbReference type="SUPFAM" id="SSF75304">
    <property type="entry name" value="Amidase signature (AS) enzymes"/>
    <property type="match status" value="1"/>
</dbReference>
<dbReference type="PANTHER" id="PTHR42678:SF34">
    <property type="entry name" value="OS04G0183300 PROTEIN"/>
    <property type="match status" value="1"/>
</dbReference>
<dbReference type="EMBL" id="JAUJFL010000006">
    <property type="protein sequence ID" value="KAK2601501.1"/>
    <property type="molecule type" value="Genomic_DNA"/>
</dbReference>
<dbReference type="Proteomes" id="UP001265746">
    <property type="component" value="Unassembled WGS sequence"/>
</dbReference>
<name>A0AAD9S9L0_PHOAM</name>
<dbReference type="PANTHER" id="PTHR42678">
    <property type="entry name" value="AMIDASE"/>
    <property type="match status" value="1"/>
</dbReference>
<organism evidence="1 2">
    <name type="scientific">Phomopsis amygdali</name>
    <name type="common">Fusicoccum amygdali</name>
    <dbReference type="NCBI Taxonomy" id="1214568"/>
    <lineage>
        <taxon>Eukaryota</taxon>
        <taxon>Fungi</taxon>
        <taxon>Dikarya</taxon>
        <taxon>Ascomycota</taxon>
        <taxon>Pezizomycotina</taxon>
        <taxon>Sordariomycetes</taxon>
        <taxon>Sordariomycetidae</taxon>
        <taxon>Diaporthales</taxon>
        <taxon>Diaporthaceae</taxon>
        <taxon>Diaporthe</taxon>
    </lineage>
</organism>
<dbReference type="Gene3D" id="3.90.1300.10">
    <property type="entry name" value="Amidase signature (AS) domain"/>
    <property type="match status" value="1"/>
</dbReference>
<comment type="caution">
    <text evidence="1">The sequence shown here is derived from an EMBL/GenBank/DDBJ whole genome shotgun (WGS) entry which is preliminary data.</text>
</comment>
<proteinExistence type="predicted"/>